<sequence>MTAADEARSLLREWRNTMDVDVLRSWAIDAQRTLAGLLLDFEQANSDVVMTNVELGAATSSVQKVRELHEPVEALNVRYNRVQKVCAACGTDDGNFQLWPCPTIRLIGGAS</sequence>
<accession>A0A386KFG2</accession>
<evidence type="ECO:0000313" key="1">
    <source>
        <dbReference type="EMBL" id="AYD83924.1"/>
    </source>
</evidence>
<proteinExistence type="predicted"/>
<gene>
    <name evidence="1" type="primary">64</name>
    <name evidence="1" type="ORF">SEA_GETALONG_64</name>
</gene>
<dbReference type="GeneID" id="55005298"/>
<dbReference type="Proteomes" id="UP000278586">
    <property type="component" value="Segment"/>
</dbReference>
<keyword evidence="2" id="KW-1185">Reference proteome</keyword>
<protein>
    <submittedName>
        <fullName evidence="1">Uncharacterized protein</fullName>
    </submittedName>
</protein>
<evidence type="ECO:0000313" key="2">
    <source>
        <dbReference type="Proteomes" id="UP000278586"/>
    </source>
</evidence>
<dbReference type="KEGG" id="vg:55005298"/>
<organism evidence="1 2">
    <name type="scientific">Gordonia phage Getalong</name>
    <dbReference type="NCBI Taxonomy" id="2315531"/>
    <lineage>
        <taxon>Viruses</taxon>
        <taxon>Duplodnaviria</taxon>
        <taxon>Heunggongvirae</taxon>
        <taxon>Uroviricota</taxon>
        <taxon>Caudoviricetes</taxon>
        <taxon>Langleyhallvirinae</taxon>
        <taxon>Getalongvirus</taxon>
        <taxon>Getalongvirus getalong</taxon>
    </lineage>
</organism>
<reference evidence="1 2" key="1">
    <citation type="submission" date="2018-08" db="EMBL/GenBank/DDBJ databases">
        <authorList>
            <person name="King R.A."/>
            <person name="Ngong N.B."/>
            <person name="Xu E.M."/>
            <person name="Austin H.D."/>
            <person name="Shervin T.J."/>
            <person name="Anderson J.K."/>
            <person name="Watkins T.N."/>
            <person name="Gaffney B.L."/>
            <person name="Staples A.K."/>
            <person name="Rinehart C.A."/>
            <person name="Rowland N.S."/>
            <person name="Garlena R.A."/>
            <person name="Russell D.A."/>
            <person name="Pope W.H."/>
            <person name="Jacobs-Sera D."/>
            <person name="Hendrix R.W."/>
            <person name="Hatfull G.F."/>
        </authorList>
    </citation>
    <scope>NUCLEOTIDE SEQUENCE [LARGE SCALE GENOMIC DNA]</scope>
</reference>
<dbReference type="RefSeq" id="YP_009814177.1">
    <property type="nucleotide sequence ID" value="NC_048083.1"/>
</dbReference>
<dbReference type="EMBL" id="MH779504">
    <property type="protein sequence ID" value="AYD83924.1"/>
    <property type="molecule type" value="Genomic_DNA"/>
</dbReference>
<name>A0A386KFG2_9CAUD</name>